<keyword evidence="1" id="KW-0732">Signal</keyword>
<feature type="chain" id="PRO_5046760967" evidence="1">
    <location>
        <begin position="23"/>
        <end position="219"/>
    </location>
</feature>
<keyword evidence="4" id="KW-1185">Reference proteome</keyword>
<protein>
    <submittedName>
        <fullName evidence="3">PorT family protein</fullName>
    </submittedName>
</protein>
<dbReference type="Pfam" id="PF13568">
    <property type="entry name" value="OMP_b-brl_2"/>
    <property type="match status" value="1"/>
</dbReference>
<accession>A0ABY4BAN0</accession>
<evidence type="ECO:0000256" key="1">
    <source>
        <dbReference type="SAM" id="SignalP"/>
    </source>
</evidence>
<proteinExistence type="predicted"/>
<feature type="domain" description="Outer membrane protein beta-barrel" evidence="2">
    <location>
        <begin position="25"/>
        <end position="179"/>
    </location>
</feature>
<name>A0ABY4BAN0_9BACT</name>
<evidence type="ECO:0000313" key="3">
    <source>
        <dbReference type="EMBL" id="UOE35834.1"/>
    </source>
</evidence>
<dbReference type="InterPro" id="IPR025665">
    <property type="entry name" value="Beta-barrel_OMP_2"/>
</dbReference>
<organism evidence="3 4">
    <name type="scientific">Hymenobacter monticola</name>
    <dbReference type="NCBI Taxonomy" id="1705399"/>
    <lineage>
        <taxon>Bacteria</taxon>
        <taxon>Pseudomonadati</taxon>
        <taxon>Bacteroidota</taxon>
        <taxon>Cytophagia</taxon>
        <taxon>Cytophagales</taxon>
        <taxon>Hymenobacteraceae</taxon>
        <taxon>Hymenobacter</taxon>
    </lineage>
</organism>
<gene>
    <name evidence="3" type="ORF">MTP16_09345</name>
</gene>
<dbReference type="EMBL" id="CP094534">
    <property type="protein sequence ID" value="UOE35834.1"/>
    <property type="molecule type" value="Genomic_DNA"/>
</dbReference>
<evidence type="ECO:0000313" key="4">
    <source>
        <dbReference type="Proteomes" id="UP000831390"/>
    </source>
</evidence>
<dbReference type="RefSeq" id="WP_243518756.1">
    <property type="nucleotide sequence ID" value="NZ_CP094534.1"/>
</dbReference>
<feature type="signal peptide" evidence="1">
    <location>
        <begin position="1"/>
        <end position="22"/>
    </location>
</feature>
<reference evidence="3 4" key="1">
    <citation type="submission" date="2022-03" db="EMBL/GenBank/DDBJ databases">
        <title>Hymenobactersp. isolated from the air.</title>
        <authorList>
            <person name="Won M."/>
            <person name="Kwon S.-W."/>
        </authorList>
    </citation>
    <scope>NUCLEOTIDE SEQUENCE [LARGE SCALE GENOMIC DNA]</scope>
    <source>
        <strain evidence="3 4">KACC 22596</strain>
    </source>
</reference>
<dbReference type="Proteomes" id="UP000831390">
    <property type="component" value="Chromosome"/>
</dbReference>
<sequence>MPNALALAAVLTLLAGSPPAAAQRPRVGLKLGGSLAQYRGNDTFVGNGNLGGYCGGGVLALPLGPVFSVQGELLYSQKGARSQGFPLPNNQYVSGDQRLAYLEVPVLAKLRIPLGLFVETGPTFSYLLSARLESNGQSLYENRSKVKPFELGYALGGGFQAENGLMLGVRYCAGLTSVLRTGVYASYSNVSGEPDVHNQVFQLYAGLIFRDRSAPERSK</sequence>
<evidence type="ECO:0000259" key="2">
    <source>
        <dbReference type="Pfam" id="PF13568"/>
    </source>
</evidence>